<accession>A0ABT4M421</accession>
<dbReference type="EMBL" id="JAPWHE010000005">
    <property type="protein sequence ID" value="MCZ4330066.1"/>
    <property type="molecule type" value="Genomic_DNA"/>
</dbReference>
<evidence type="ECO:0000256" key="3">
    <source>
        <dbReference type="ARBA" id="ARBA00023163"/>
    </source>
</evidence>
<sequence>MHQKPTQASSSDPRARFGIRFSLLARRWRQRLDAHLAQTGLTDATWAPLIHLDETGGGISQTNLARRVGVDGSSLVRVLDILERQGLIERRRCETDGRARLVSLTPEGERRVARIRHELGKGERTLLAGLSDQDLAGVLACFDRIEQRIEALEETPPMTTHRHPETR</sequence>
<evidence type="ECO:0000259" key="4">
    <source>
        <dbReference type="PROSITE" id="PS50995"/>
    </source>
</evidence>
<gene>
    <name evidence="5" type="ORF">O4H32_08895</name>
</gene>
<dbReference type="PANTHER" id="PTHR33164:SF64">
    <property type="entry name" value="TRANSCRIPTIONAL REGULATOR SLYA"/>
    <property type="match status" value="1"/>
</dbReference>
<dbReference type="Proteomes" id="UP001068379">
    <property type="component" value="Unassembled WGS sequence"/>
</dbReference>
<reference evidence="5" key="1">
    <citation type="submission" date="2022-12" db="EMBL/GenBank/DDBJ databases">
        <title>Bacterial isolates from different developmental stages of Nematostella vectensis.</title>
        <authorList>
            <person name="Fraune S."/>
        </authorList>
    </citation>
    <scope>NUCLEOTIDE SEQUENCE</scope>
    <source>
        <strain evidence="5">G21619-S1</strain>
    </source>
</reference>
<dbReference type="InterPro" id="IPR036388">
    <property type="entry name" value="WH-like_DNA-bd_sf"/>
</dbReference>
<dbReference type="InterPro" id="IPR011991">
    <property type="entry name" value="ArsR-like_HTH"/>
</dbReference>
<evidence type="ECO:0000256" key="1">
    <source>
        <dbReference type="ARBA" id="ARBA00023015"/>
    </source>
</evidence>
<organism evidence="5 6">
    <name type="scientific">Castellaniella denitrificans</name>
    <dbReference type="NCBI Taxonomy" id="56119"/>
    <lineage>
        <taxon>Bacteria</taxon>
        <taxon>Pseudomonadati</taxon>
        <taxon>Pseudomonadota</taxon>
        <taxon>Betaproteobacteria</taxon>
        <taxon>Burkholderiales</taxon>
        <taxon>Alcaligenaceae</taxon>
        <taxon>Castellaniella</taxon>
    </lineage>
</organism>
<dbReference type="InterPro" id="IPR036390">
    <property type="entry name" value="WH_DNA-bd_sf"/>
</dbReference>
<keyword evidence="6" id="KW-1185">Reference proteome</keyword>
<dbReference type="SUPFAM" id="SSF46785">
    <property type="entry name" value="Winged helix' DNA-binding domain"/>
    <property type="match status" value="1"/>
</dbReference>
<evidence type="ECO:0000313" key="6">
    <source>
        <dbReference type="Proteomes" id="UP001068379"/>
    </source>
</evidence>
<keyword evidence="2" id="KW-0238">DNA-binding</keyword>
<dbReference type="InterPro" id="IPR023187">
    <property type="entry name" value="Tscrpt_reg_MarR-type_CS"/>
</dbReference>
<dbReference type="Pfam" id="PF12802">
    <property type="entry name" value="MarR_2"/>
    <property type="match status" value="1"/>
</dbReference>
<comment type="caution">
    <text evidence="5">The sequence shown here is derived from an EMBL/GenBank/DDBJ whole genome shotgun (WGS) entry which is preliminary data.</text>
</comment>
<keyword evidence="3" id="KW-0804">Transcription</keyword>
<feature type="domain" description="HTH marR-type" evidence="4">
    <location>
        <begin position="14"/>
        <end position="147"/>
    </location>
</feature>
<dbReference type="InterPro" id="IPR000835">
    <property type="entry name" value="HTH_MarR-typ"/>
</dbReference>
<dbReference type="PRINTS" id="PR00598">
    <property type="entry name" value="HTHMARR"/>
</dbReference>
<keyword evidence="1" id="KW-0805">Transcription regulation</keyword>
<name>A0ABT4M421_9BURK</name>
<proteinExistence type="predicted"/>
<dbReference type="CDD" id="cd00090">
    <property type="entry name" value="HTH_ARSR"/>
    <property type="match status" value="1"/>
</dbReference>
<dbReference type="PROSITE" id="PS01117">
    <property type="entry name" value="HTH_MARR_1"/>
    <property type="match status" value="1"/>
</dbReference>
<dbReference type="PANTHER" id="PTHR33164">
    <property type="entry name" value="TRANSCRIPTIONAL REGULATOR, MARR FAMILY"/>
    <property type="match status" value="1"/>
</dbReference>
<evidence type="ECO:0000256" key="2">
    <source>
        <dbReference type="ARBA" id="ARBA00023125"/>
    </source>
</evidence>
<evidence type="ECO:0000313" key="5">
    <source>
        <dbReference type="EMBL" id="MCZ4330066.1"/>
    </source>
</evidence>
<dbReference type="Gene3D" id="1.10.10.10">
    <property type="entry name" value="Winged helix-like DNA-binding domain superfamily/Winged helix DNA-binding domain"/>
    <property type="match status" value="1"/>
</dbReference>
<dbReference type="PROSITE" id="PS50995">
    <property type="entry name" value="HTH_MARR_2"/>
    <property type="match status" value="1"/>
</dbReference>
<dbReference type="SMART" id="SM00347">
    <property type="entry name" value="HTH_MARR"/>
    <property type="match status" value="1"/>
</dbReference>
<protein>
    <submittedName>
        <fullName evidence="5">MarR family transcriptional regulator</fullName>
    </submittedName>
</protein>
<dbReference type="RefSeq" id="WP_269358369.1">
    <property type="nucleotide sequence ID" value="NZ_JAPWHE010000005.1"/>
</dbReference>
<dbReference type="InterPro" id="IPR039422">
    <property type="entry name" value="MarR/SlyA-like"/>
</dbReference>